<proteinExistence type="predicted"/>
<dbReference type="Proteomes" id="UP000789901">
    <property type="component" value="Unassembled WGS sequence"/>
</dbReference>
<sequence length="60" mass="6719">NKNELTILKAFNSADEIISTLSTELPNYSKNKLTSKLLNFKSLSESINSLSKELPKIYGE</sequence>
<dbReference type="EMBL" id="CAJVQB010000152">
    <property type="protein sequence ID" value="CAG8471082.1"/>
    <property type="molecule type" value="Genomic_DNA"/>
</dbReference>
<evidence type="ECO:0000313" key="1">
    <source>
        <dbReference type="EMBL" id="CAG8471082.1"/>
    </source>
</evidence>
<comment type="caution">
    <text evidence="1">The sequence shown here is derived from an EMBL/GenBank/DDBJ whole genome shotgun (WGS) entry which is preliminary data.</text>
</comment>
<evidence type="ECO:0000313" key="2">
    <source>
        <dbReference type="Proteomes" id="UP000789901"/>
    </source>
</evidence>
<gene>
    <name evidence="1" type="ORF">GMARGA_LOCUS780</name>
</gene>
<organism evidence="1 2">
    <name type="scientific">Gigaspora margarita</name>
    <dbReference type="NCBI Taxonomy" id="4874"/>
    <lineage>
        <taxon>Eukaryota</taxon>
        <taxon>Fungi</taxon>
        <taxon>Fungi incertae sedis</taxon>
        <taxon>Mucoromycota</taxon>
        <taxon>Glomeromycotina</taxon>
        <taxon>Glomeromycetes</taxon>
        <taxon>Diversisporales</taxon>
        <taxon>Gigasporaceae</taxon>
        <taxon>Gigaspora</taxon>
    </lineage>
</organism>
<keyword evidence="2" id="KW-1185">Reference proteome</keyword>
<name>A0ABM8VXG5_GIGMA</name>
<feature type="non-terminal residue" evidence="1">
    <location>
        <position position="1"/>
    </location>
</feature>
<accession>A0ABM8VXG5</accession>
<reference evidence="1 2" key="1">
    <citation type="submission" date="2021-06" db="EMBL/GenBank/DDBJ databases">
        <authorList>
            <person name="Kallberg Y."/>
            <person name="Tangrot J."/>
            <person name="Rosling A."/>
        </authorList>
    </citation>
    <scope>NUCLEOTIDE SEQUENCE [LARGE SCALE GENOMIC DNA]</scope>
    <source>
        <strain evidence="1 2">120-4 pot B 10/14</strain>
    </source>
</reference>
<protein>
    <submittedName>
        <fullName evidence="1">9538_t:CDS:1</fullName>
    </submittedName>
</protein>